<proteinExistence type="inferred from homology"/>
<evidence type="ECO:0000256" key="9">
    <source>
        <dbReference type="ARBA" id="ARBA00048679"/>
    </source>
</evidence>
<dbReference type="SUPFAM" id="SSF56112">
    <property type="entry name" value="Protein kinase-like (PK-like)"/>
    <property type="match status" value="1"/>
</dbReference>
<dbReference type="GO" id="GO:0005524">
    <property type="term" value="F:ATP binding"/>
    <property type="evidence" value="ECO:0007669"/>
    <property type="project" value="UniProtKB-UniRule"/>
</dbReference>
<sequence>MVSTVLMDTAEQSAAAAAAAREIQECIDHFYDDNEPGTMDPTRLAPESIDHEKKQKAVQDARDMYQYIVQNCERANSPVPAFDFIELIGKGASGRVYKCRDRRTNSLVAIKIVNTDDVDYTNNTLDKDDTIRDFIKEVNTLQQLKDARAKNINMIREAFDLQTQLWIVCDYCTGGSVRTLMRAQPPSKPGLEEKFIIPIARELALAIKNVHDIGVIHRDIKATNVYVTESGEIQLGDFGIVGVLEDEGNKRRTIIGTPHYMPLEMLPPDSSFEGNQAPQAYGREVDVWSYGCTIFEIATGVPPNSRTHPELLTTVLDRAPRLEGGDYPQELRDFVAFLLQSNPEERPTADEIVKHPYVAGTQKKYPTESLVDLITRFKSWEYSGGYRQSLFMAGGAPPVPGSSESPVTQGEEDYDDWNFSTTDTFNADFGRRYSRMMDLSEDTPDLSLDTSASTKLPPIQTENLTPFDKMQQEISAGRGERSLQRLWNADTSEYKLHDALDEQDDLPLRRMTAGAPTRESQVIIDLDEVGDLDAAAPTLSFDFGDVPTVKAARARNSRYESMNEDDEETDFEPSYTDEDRERRATMEWTFPTAKRATMDWTFPSHEPYEPENPVDLQMSLPPIGDADGEMAPGFRPQLKHTATMPIGDFSDFQDFVHSQHTTPASASPIRNSTASMIDLNMSFVDASDIPPRPGTATSTTGSTMTDMTSGNPFDLEEDPAQKAEDQKRFSHHKQWQSEGGGRRTSHRQSRRSIPMHARGSSLSSSTDDDDAYTYQYNRSLSARMGHQLNGSADSSTIDMNAWPSFDSTSGFSEVPGYHDELDETALAPRTIDFPRSAAPAPGVLVEGADLALVEAELGRLLEDLEVGLADIGEALQARGEALGGAEGSGDESEF</sequence>
<dbReference type="RefSeq" id="XP_064661107.1">
    <property type="nucleotide sequence ID" value="XM_064801156.1"/>
</dbReference>
<keyword evidence="3" id="KW-0723">Serine/threonine-protein kinase</keyword>
<feature type="region of interest" description="Disordered" evidence="11">
    <location>
        <begin position="557"/>
        <end position="582"/>
    </location>
</feature>
<feature type="region of interest" description="Disordered" evidence="11">
    <location>
        <begin position="397"/>
        <end position="419"/>
    </location>
</feature>
<dbReference type="Gene3D" id="3.30.200.20">
    <property type="entry name" value="Phosphorylase Kinase, domain 1"/>
    <property type="match status" value="1"/>
</dbReference>
<evidence type="ECO:0000259" key="12">
    <source>
        <dbReference type="PROSITE" id="PS50011"/>
    </source>
</evidence>
<dbReference type="SMART" id="SM00220">
    <property type="entry name" value="S_TKc"/>
    <property type="match status" value="1"/>
</dbReference>
<feature type="compositionally biased region" description="Basic and acidic residues" evidence="11">
    <location>
        <begin position="719"/>
        <end position="728"/>
    </location>
</feature>
<dbReference type="InterPro" id="IPR008271">
    <property type="entry name" value="Ser/Thr_kinase_AS"/>
</dbReference>
<dbReference type="GO" id="GO:0005737">
    <property type="term" value="C:cytoplasm"/>
    <property type="evidence" value="ECO:0007669"/>
    <property type="project" value="TreeGrafter"/>
</dbReference>
<evidence type="ECO:0000256" key="5">
    <source>
        <dbReference type="ARBA" id="ARBA00022741"/>
    </source>
</evidence>
<dbReference type="PROSITE" id="PS50011">
    <property type="entry name" value="PROTEIN_KINASE_DOM"/>
    <property type="match status" value="1"/>
</dbReference>
<evidence type="ECO:0000256" key="3">
    <source>
        <dbReference type="ARBA" id="ARBA00022527"/>
    </source>
</evidence>
<dbReference type="InterPro" id="IPR011009">
    <property type="entry name" value="Kinase-like_dom_sf"/>
</dbReference>
<gene>
    <name evidence="13" type="ORF">LTR77_003901</name>
</gene>
<dbReference type="PROSITE" id="PS00107">
    <property type="entry name" value="PROTEIN_KINASE_ATP"/>
    <property type="match status" value="1"/>
</dbReference>
<dbReference type="InterPro" id="IPR017441">
    <property type="entry name" value="Protein_kinase_ATP_BS"/>
</dbReference>
<reference evidence="13 14" key="1">
    <citation type="submission" date="2023-08" db="EMBL/GenBank/DDBJ databases">
        <title>Black Yeasts Isolated from many extreme environments.</title>
        <authorList>
            <person name="Coleine C."/>
            <person name="Stajich J.E."/>
            <person name="Selbmann L."/>
        </authorList>
    </citation>
    <scope>NUCLEOTIDE SEQUENCE [LARGE SCALE GENOMIC DNA]</scope>
    <source>
        <strain evidence="13 14">CCFEE 5935</strain>
    </source>
</reference>
<evidence type="ECO:0000256" key="11">
    <source>
        <dbReference type="SAM" id="MobiDB-lite"/>
    </source>
</evidence>
<comment type="catalytic activity">
    <reaction evidence="9">
        <text>L-seryl-[protein] + ATP = O-phospho-L-seryl-[protein] + ADP + H(+)</text>
        <dbReference type="Rhea" id="RHEA:17989"/>
        <dbReference type="Rhea" id="RHEA-COMP:9863"/>
        <dbReference type="Rhea" id="RHEA-COMP:11604"/>
        <dbReference type="ChEBI" id="CHEBI:15378"/>
        <dbReference type="ChEBI" id="CHEBI:29999"/>
        <dbReference type="ChEBI" id="CHEBI:30616"/>
        <dbReference type="ChEBI" id="CHEBI:83421"/>
        <dbReference type="ChEBI" id="CHEBI:456216"/>
        <dbReference type="EC" id="2.7.11.1"/>
    </reaction>
</comment>
<dbReference type="Proteomes" id="UP001337655">
    <property type="component" value="Unassembled WGS sequence"/>
</dbReference>
<comment type="catalytic activity">
    <reaction evidence="8">
        <text>L-threonyl-[protein] + ATP = O-phospho-L-threonyl-[protein] + ADP + H(+)</text>
        <dbReference type="Rhea" id="RHEA:46608"/>
        <dbReference type="Rhea" id="RHEA-COMP:11060"/>
        <dbReference type="Rhea" id="RHEA-COMP:11605"/>
        <dbReference type="ChEBI" id="CHEBI:15378"/>
        <dbReference type="ChEBI" id="CHEBI:30013"/>
        <dbReference type="ChEBI" id="CHEBI:30616"/>
        <dbReference type="ChEBI" id="CHEBI:61977"/>
        <dbReference type="ChEBI" id="CHEBI:456216"/>
        <dbReference type="EC" id="2.7.11.1"/>
    </reaction>
</comment>
<protein>
    <recommendedName>
        <fullName evidence="2">non-specific serine/threonine protein kinase</fullName>
        <ecNumber evidence="2">2.7.11.1</ecNumber>
    </recommendedName>
</protein>
<evidence type="ECO:0000256" key="10">
    <source>
        <dbReference type="PROSITE-ProRule" id="PRU10141"/>
    </source>
</evidence>
<dbReference type="InterPro" id="IPR050629">
    <property type="entry name" value="STE20/SPS1-PAK"/>
</dbReference>
<evidence type="ECO:0000256" key="7">
    <source>
        <dbReference type="ARBA" id="ARBA00022840"/>
    </source>
</evidence>
<dbReference type="EMBL" id="JAVRRT010000005">
    <property type="protein sequence ID" value="KAK5172263.1"/>
    <property type="molecule type" value="Genomic_DNA"/>
</dbReference>
<feature type="binding site" evidence="10">
    <location>
        <position position="111"/>
    </location>
    <ligand>
        <name>ATP</name>
        <dbReference type="ChEBI" id="CHEBI:30616"/>
    </ligand>
</feature>
<comment type="caution">
    <text evidence="13">The sequence shown here is derived from an EMBL/GenBank/DDBJ whole genome shotgun (WGS) entry which is preliminary data.</text>
</comment>
<dbReference type="PANTHER" id="PTHR48012">
    <property type="entry name" value="STERILE20-LIKE KINASE, ISOFORM B-RELATED"/>
    <property type="match status" value="1"/>
</dbReference>
<name>A0AAV9PF56_9PEZI</name>
<feature type="compositionally biased region" description="Acidic residues" evidence="11">
    <location>
        <begin position="562"/>
        <end position="576"/>
    </location>
</feature>
<dbReference type="PROSITE" id="PS00108">
    <property type="entry name" value="PROTEIN_KINASE_ST"/>
    <property type="match status" value="1"/>
</dbReference>
<evidence type="ECO:0000256" key="4">
    <source>
        <dbReference type="ARBA" id="ARBA00022679"/>
    </source>
</evidence>
<organism evidence="13 14">
    <name type="scientific">Saxophila tyrrhenica</name>
    <dbReference type="NCBI Taxonomy" id="1690608"/>
    <lineage>
        <taxon>Eukaryota</taxon>
        <taxon>Fungi</taxon>
        <taxon>Dikarya</taxon>
        <taxon>Ascomycota</taxon>
        <taxon>Pezizomycotina</taxon>
        <taxon>Dothideomycetes</taxon>
        <taxon>Dothideomycetidae</taxon>
        <taxon>Mycosphaerellales</taxon>
        <taxon>Extremaceae</taxon>
        <taxon>Saxophila</taxon>
    </lineage>
</organism>
<dbReference type="PANTHER" id="PTHR48012:SF10">
    <property type="entry name" value="FI20177P1"/>
    <property type="match status" value="1"/>
</dbReference>
<evidence type="ECO:0000313" key="14">
    <source>
        <dbReference type="Proteomes" id="UP001337655"/>
    </source>
</evidence>
<accession>A0AAV9PF56</accession>
<evidence type="ECO:0000256" key="8">
    <source>
        <dbReference type="ARBA" id="ARBA00047899"/>
    </source>
</evidence>
<dbReference type="AlphaFoldDB" id="A0AAV9PF56"/>
<dbReference type="GO" id="GO:0004674">
    <property type="term" value="F:protein serine/threonine kinase activity"/>
    <property type="evidence" value="ECO:0007669"/>
    <property type="project" value="UniProtKB-KW"/>
</dbReference>
<dbReference type="EC" id="2.7.11.1" evidence="2"/>
<feature type="compositionally biased region" description="Low complexity" evidence="11">
    <location>
        <begin position="694"/>
        <end position="710"/>
    </location>
</feature>
<keyword evidence="6" id="KW-0418">Kinase</keyword>
<dbReference type="Pfam" id="PF00069">
    <property type="entry name" value="Pkinase"/>
    <property type="match status" value="1"/>
</dbReference>
<comment type="similarity">
    <text evidence="1">Belongs to the protein kinase superfamily. STE Ser/Thr protein kinase family. STE20 subfamily.</text>
</comment>
<keyword evidence="5 10" id="KW-0547">Nucleotide-binding</keyword>
<dbReference type="InterPro" id="IPR000719">
    <property type="entry name" value="Prot_kinase_dom"/>
</dbReference>
<evidence type="ECO:0000313" key="13">
    <source>
        <dbReference type="EMBL" id="KAK5172263.1"/>
    </source>
</evidence>
<dbReference type="Gene3D" id="1.10.510.10">
    <property type="entry name" value="Transferase(Phosphotransferase) domain 1"/>
    <property type="match status" value="1"/>
</dbReference>
<keyword evidence="4" id="KW-0808">Transferase</keyword>
<keyword evidence="7 10" id="KW-0067">ATP-binding</keyword>
<feature type="domain" description="Protein kinase" evidence="12">
    <location>
        <begin position="82"/>
        <end position="358"/>
    </location>
</feature>
<dbReference type="GeneID" id="89925247"/>
<feature type="region of interest" description="Disordered" evidence="11">
    <location>
        <begin position="684"/>
        <end position="770"/>
    </location>
</feature>
<keyword evidence="14" id="KW-1185">Reference proteome</keyword>
<evidence type="ECO:0000256" key="6">
    <source>
        <dbReference type="ARBA" id="ARBA00022777"/>
    </source>
</evidence>
<evidence type="ECO:0000256" key="1">
    <source>
        <dbReference type="ARBA" id="ARBA00008874"/>
    </source>
</evidence>
<evidence type="ECO:0000256" key="2">
    <source>
        <dbReference type="ARBA" id="ARBA00012513"/>
    </source>
</evidence>